<gene>
    <name evidence="3" type="ORF">GCM10020366_70900</name>
</gene>
<name>A0ABP6S301_9PSEU</name>
<dbReference type="InterPro" id="IPR008928">
    <property type="entry name" value="6-hairpin_glycosidase_sf"/>
</dbReference>
<dbReference type="Proteomes" id="UP001500483">
    <property type="component" value="Unassembled WGS sequence"/>
</dbReference>
<evidence type="ECO:0000313" key="4">
    <source>
        <dbReference type="Proteomes" id="UP001500483"/>
    </source>
</evidence>
<comment type="caution">
    <text evidence="3">The sequence shown here is derived from an EMBL/GenBank/DDBJ whole genome shotgun (WGS) entry which is preliminary data.</text>
</comment>
<dbReference type="InterPro" id="IPR010819">
    <property type="entry name" value="AGE/CE"/>
</dbReference>
<reference evidence="4" key="1">
    <citation type="journal article" date="2019" name="Int. J. Syst. Evol. Microbiol.">
        <title>The Global Catalogue of Microorganisms (GCM) 10K type strain sequencing project: providing services to taxonomists for standard genome sequencing and annotation.</title>
        <authorList>
            <consortium name="The Broad Institute Genomics Platform"/>
            <consortium name="The Broad Institute Genome Sequencing Center for Infectious Disease"/>
            <person name="Wu L."/>
            <person name="Ma J."/>
        </authorList>
    </citation>
    <scope>NUCLEOTIDE SEQUENCE [LARGE SCALE GENOMIC DNA]</scope>
    <source>
        <strain evidence="4">JCM 9687</strain>
    </source>
</reference>
<accession>A0ABP6S301</accession>
<keyword evidence="4" id="KW-1185">Reference proteome</keyword>
<evidence type="ECO:0000256" key="1">
    <source>
        <dbReference type="ARBA" id="ARBA00008558"/>
    </source>
</evidence>
<evidence type="ECO:0000256" key="2">
    <source>
        <dbReference type="ARBA" id="ARBA00023235"/>
    </source>
</evidence>
<dbReference type="InterPro" id="IPR012341">
    <property type="entry name" value="6hp_glycosidase-like_sf"/>
</dbReference>
<dbReference type="RefSeq" id="WP_344931538.1">
    <property type="nucleotide sequence ID" value="NZ_BAAAYK010000043.1"/>
</dbReference>
<evidence type="ECO:0000313" key="3">
    <source>
        <dbReference type="EMBL" id="GAA3366621.1"/>
    </source>
</evidence>
<dbReference type="Gene3D" id="1.50.10.10">
    <property type="match status" value="1"/>
</dbReference>
<protein>
    <submittedName>
        <fullName evidence="3">Uncharacterized protein</fullName>
    </submittedName>
</protein>
<sequence>MHTVEALLAAADVTGDRRWSDRAARIVENVVHGFARDGGWRLPEHFDPSWNVRLDYNGTSPPTSSARTG</sequence>
<organism evidence="3 4">
    <name type="scientific">Saccharopolyspora gregorii</name>
    <dbReference type="NCBI Taxonomy" id="33914"/>
    <lineage>
        <taxon>Bacteria</taxon>
        <taxon>Bacillati</taxon>
        <taxon>Actinomycetota</taxon>
        <taxon>Actinomycetes</taxon>
        <taxon>Pseudonocardiales</taxon>
        <taxon>Pseudonocardiaceae</taxon>
        <taxon>Saccharopolyspora</taxon>
    </lineage>
</organism>
<keyword evidence="2" id="KW-0413">Isomerase</keyword>
<dbReference type="EMBL" id="BAAAYK010000043">
    <property type="protein sequence ID" value="GAA3366621.1"/>
    <property type="molecule type" value="Genomic_DNA"/>
</dbReference>
<comment type="similarity">
    <text evidence="1">Belongs to the N-acylglucosamine 2-epimerase family.</text>
</comment>
<proteinExistence type="inferred from homology"/>
<dbReference type="SUPFAM" id="SSF48208">
    <property type="entry name" value="Six-hairpin glycosidases"/>
    <property type="match status" value="1"/>
</dbReference>
<dbReference type="Pfam" id="PF07221">
    <property type="entry name" value="GlcNAc_2-epim"/>
    <property type="match status" value="1"/>
</dbReference>